<dbReference type="RefSeq" id="WP_111541694.1">
    <property type="nucleotide sequence ID" value="NZ_QKYV01000007.1"/>
</dbReference>
<gene>
    <name evidence="1" type="ORF">LX95_02412</name>
</gene>
<evidence type="ECO:0000313" key="2">
    <source>
        <dbReference type="Proteomes" id="UP000249542"/>
    </source>
</evidence>
<protein>
    <recommendedName>
        <fullName evidence="3">Viral A-type inclusion protein</fullName>
    </recommendedName>
</protein>
<dbReference type="PROSITE" id="PS51257">
    <property type="entry name" value="PROKAR_LIPOPROTEIN"/>
    <property type="match status" value="1"/>
</dbReference>
<accession>A0A2W7HXU4</accession>
<keyword evidence="2" id="KW-1185">Reference proteome</keyword>
<comment type="caution">
    <text evidence="1">The sequence shown here is derived from an EMBL/GenBank/DDBJ whole genome shotgun (WGS) entry which is preliminary data.</text>
</comment>
<reference evidence="1 2" key="1">
    <citation type="submission" date="2018-06" db="EMBL/GenBank/DDBJ databases">
        <title>Genomic Encyclopedia of Archaeal and Bacterial Type Strains, Phase II (KMG-II): from individual species to whole genera.</title>
        <authorList>
            <person name="Goeker M."/>
        </authorList>
    </citation>
    <scope>NUCLEOTIDE SEQUENCE [LARGE SCALE GENOMIC DNA]</scope>
    <source>
        <strain evidence="1 2">DSM 15361</strain>
    </source>
</reference>
<dbReference type="EMBL" id="QKYV01000007">
    <property type="protein sequence ID" value="PZW38749.1"/>
    <property type="molecule type" value="Genomic_DNA"/>
</dbReference>
<sequence>MKKIIVLFSVFAVLVSCQNETSPAEKEYNDTLKEVFDYHDEAMPKMGEIADLIAKLEVQIASDSDSNPPKEELVMAKERLEQAHDHMMAWMKDFSENYPDVHKARDFNNEQWAEENERLQPEISSAKEMRDDVFESVAKAKKILGEK</sequence>
<name>A0A2W7HXU4_9FLAO</name>
<dbReference type="Proteomes" id="UP000249542">
    <property type="component" value="Unassembled WGS sequence"/>
</dbReference>
<evidence type="ECO:0000313" key="1">
    <source>
        <dbReference type="EMBL" id="PZW38749.1"/>
    </source>
</evidence>
<organism evidence="1 2">
    <name type="scientific">Mesonia algae</name>
    <dbReference type="NCBI Taxonomy" id="213248"/>
    <lineage>
        <taxon>Bacteria</taxon>
        <taxon>Pseudomonadati</taxon>
        <taxon>Bacteroidota</taxon>
        <taxon>Flavobacteriia</taxon>
        <taxon>Flavobacteriales</taxon>
        <taxon>Flavobacteriaceae</taxon>
        <taxon>Mesonia</taxon>
    </lineage>
</organism>
<dbReference type="AlphaFoldDB" id="A0A2W7HXU4"/>
<evidence type="ECO:0008006" key="3">
    <source>
        <dbReference type="Google" id="ProtNLM"/>
    </source>
</evidence>
<proteinExistence type="predicted"/>